<keyword evidence="4" id="KW-1185">Reference proteome</keyword>
<evidence type="ECO:0000313" key="3">
    <source>
        <dbReference type="EMBL" id="NGZ89832.1"/>
    </source>
</evidence>
<dbReference type="Proteomes" id="UP000643701">
    <property type="component" value="Unassembled WGS sequence"/>
</dbReference>
<dbReference type="Pfam" id="PF03548">
    <property type="entry name" value="LolA"/>
    <property type="match status" value="1"/>
</dbReference>
<reference evidence="3" key="1">
    <citation type="submission" date="2020-03" db="EMBL/GenBank/DDBJ databases">
        <title>Psychroflexus Maritimus sp. nov., isolate from marine sediment.</title>
        <authorList>
            <person name="Zhong Y.-L."/>
        </authorList>
    </citation>
    <scope>NUCLEOTIDE SEQUENCE</scope>
    <source>
        <strain evidence="3">C1</strain>
    </source>
</reference>
<keyword evidence="3" id="KW-0449">Lipoprotein</keyword>
<name>A0A967ACN5_9FLAO</name>
<evidence type="ECO:0000256" key="1">
    <source>
        <dbReference type="ARBA" id="ARBA00022729"/>
    </source>
</evidence>
<evidence type="ECO:0000256" key="2">
    <source>
        <dbReference type="SAM" id="SignalP"/>
    </source>
</evidence>
<dbReference type="AlphaFoldDB" id="A0A967ACN5"/>
<protein>
    <submittedName>
        <fullName evidence="3">Outer membrane lipoprotein carrier protein LolA</fullName>
    </submittedName>
</protein>
<proteinExistence type="predicted"/>
<dbReference type="InterPro" id="IPR004564">
    <property type="entry name" value="OM_lipoprot_carrier_LolA-like"/>
</dbReference>
<organism evidence="3 4">
    <name type="scientific">Psychroflexus maritimus</name>
    <dbReference type="NCBI Taxonomy" id="2714865"/>
    <lineage>
        <taxon>Bacteria</taxon>
        <taxon>Pseudomonadati</taxon>
        <taxon>Bacteroidota</taxon>
        <taxon>Flavobacteriia</taxon>
        <taxon>Flavobacteriales</taxon>
        <taxon>Flavobacteriaceae</taxon>
        <taxon>Psychroflexus</taxon>
    </lineage>
</organism>
<dbReference type="SUPFAM" id="SSF89392">
    <property type="entry name" value="Prokaryotic lipoproteins and lipoprotein localization factors"/>
    <property type="match status" value="1"/>
</dbReference>
<gene>
    <name evidence="3" type="ORF">G7034_06155</name>
</gene>
<dbReference type="Gene3D" id="2.50.20.10">
    <property type="entry name" value="Lipoprotein localisation LolA/LolB/LppX"/>
    <property type="match status" value="1"/>
</dbReference>
<feature type="chain" id="PRO_5037293663" evidence="2">
    <location>
        <begin position="20"/>
        <end position="215"/>
    </location>
</feature>
<sequence length="215" mass="25038">MKNIIIGLLVLGFTFYANAQNNKEAENLVQDILSKVKSYDNISIEFAYTLENLNENIKQETRGDVSIEGDKYLLNLMGTTRVFDGKKIYTIIPEDEEVIISNYNDQDENEITPSKMLTFFEEGYTYEMDIVQNYKGRKIQFIKLIPNPGSNEDIDEILLGVDQQTLHLHTLIQVQENGTKTLIQVKSFKKNQPLSVKHFEFNEEQYKDYYINRLD</sequence>
<dbReference type="CDD" id="cd16325">
    <property type="entry name" value="LolA"/>
    <property type="match status" value="1"/>
</dbReference>
<dbReference type="EMBL" id="JAANAS010000043">
    <property type="protein sequence ID" value="NGZ89832.1"/>
    <property type="molecule type" value="Genomic_DNA"/>
</dbReference>
<feature type="signal peptide" evidence="2">
    <location>
        <begin position="1"/>
        <end position="19"/>
    </location>
</feature>
<dbReference type="RefSeq" id="WP_166400093.1">
    <property type="nucleotide sequence ID" value="NZ_JAANAS010000043.1"/>
</dbReference>
<keyword evidence="1 2" id="KW-0732">Signal</keyword>
<accession>A0A967ACN5</accession>
<dbReference type="InterPro" id="IPR029046">
    <property type="entry name" value="LolA/LolB/LppX"/>
</dbReference>
<evidence type="ECO:0000313" key="4">
    <source>
        <dbReference type="Proteomes" id="UP000643701"/>
    </source>
</evidence>
<comment type="caution">
    <text evidence="3">The sequence shown here is derived from an EMBL/GenBank/DDBJ whole genome shotgun (WGS) entry which is preliminary data.</text>
</comment>